<name>A0A1S6U6K7_9BACT</name>
<feature type="transmembrane region" description="Helical" evidence="1">
    <location>
        <begin position="9"/>
        <end position="31"/>
    </location>
</feature>
<sequence length="141" mass="16154">MLIRIKSSLFIPYIIAETVFTVIYISNYGFLSLVGEVFLSAIIGFLFIFNIGFFNLTSKINMIKPSDIFSSIGIGIGGFLLFLPGLISDTFGIIVITISLIYKLVKKPDYKQNEHDFRYDRYDNEEEIIDVEVIDDTHHIR</sequence>
<keyword evidence="1" id="KW-1133">Transmembrane helix</keyword>
<feature type="transmembrane region" description="Helical" evidence="1">
    <location>
        <begin position="68"/>
        <end position="84"/>
    </location>
</feature>
<dbReference type="AlphaFoldDB" id="A0A1S6U6K7"/>
<protein>
    <submittedName>
        <fullName evidence="2">Putative membrane protein</fullName>
    </submittedName>
</protein>
<dbReference type="NCBIfam" id="NF008528">
    <property type="entry name" value="PRK11463.1-2"/>
    <property type="match status" value="1"/>
</dbReference>
<dbReference type="EMBL" id="CP017258">
    <property type="protein sequence ID" value="AQW87310.1"/>
    <property type="molecule type" value="Genomic_DNA"/>
</dbReference>
<evidence type="ECO:0000313" key="3">
    <source>
        <dbReference type="Proteomes" id="UP000190868"/>
    </source>
</evidence>
<proteinExistence type="predicted"/>
<keyword evidence="1" id="KW-0472">Membrane</keyword>
<dbReference type="InterPro" id="IPR007313">
    <property type="entry name" value="FxsA"/>
</dbReference>
<accession>A0A1S6U6K7</accession>
<gene>
    <name evidence="2" type="ORF">CPIN18021_0471</name>
</gene>
<organism evidence="2 3">
    <name type="scientific">Campylobacter pinnipediorum subsp. caledonicus</name>
    <dbReference type="NCBI Taxonomy" id="1874362"/>
    <lineage>
        <taxon>Bacteria</taxon>
        <taxon>Pseudomonadati</taxon>
        <taxon>Campylobacterota</taxon>
        <taxon>Epsilonproteobacteria</taxon>
        <taxon>Campylobacterales</taxon>
        <taxon>Campylobacteraceae</taxon>
        <taxon>Campylobacter</taxon>
    </lineage>
</organism>
<keyword evidence="3" id="KW-1185">Reference proteome</keyword>
<evidence type="ECO:0000313" key="2">
    <source>
        <dbReference type="EMBL" id="AQW87310.1"/>
    </source>
</evidence>
<dbReference type="RefSeq" id="WP_078424334.1">
    <property type="nucleotide sequence ID" value="NZ_CP017258.1"/>
</dbReference>
<dbReference type="Pfam" id="PF04186">
    <property type="entry name" value="FxsA"/>
    <property type="match status" value="1"/>
</dbReference>
<dbReference type="Proteomes" id="UP000190868">
    <property type="component" value="Chromosome"/>
</dbReference>
<evidence type="ECO:0000256" key="1">
    <source>
        <dbReference type="SAM" id="Phobius"/>
    </source>
</evidence>
<keyword evidence="1" id="KW-0812">Transmembrane</keyword>
<dbReference type="GO" id="GO:0016020">
    <property type="term" value="C:membrane"/>
    <property type="evidence" value="ECO:0007669"/>
    <property type="project" value="InterPro"/>
</dbReference>
<reference evidence="3" key="1">
    <citation type="submission" date="2016-09" db="EMBL/GenBank/DDBJ databases">
        <title>Comparative genomics of the Campylobacter concisus group.</title>
        <authorList>
            <person name="Miller W.G."/>
            <person name="Yee E."/>
            <person name="Chapman M.H."/>
            <person name="Huynh S."/>
            <person name="Bono J.L."/>
            <person name="On S.L.W."/>
            <person name="StLeger J."/>
            <person name="Foster G."/>
            <person name="Parker C.T."/>
        </authorList>
    </citation>
    <scope>NUCLEOTIDE SEQUENCE [LARGE SCALE GENOMIC DNA]</scope>
    <source>
        <strain evidence="3">RM18021</strain>
    </source>
</reference>
<feature type="transmembrane region" description="Helical" evidence="1">
    <location>
        <begin position="37"/>
        <end position="56"/>
    </location>
</feature>